<dbReference type="SUPFAM" id="SSF101898">
    <property type="entry name" value="NHL repeat"/>
    <property type="match status" value="1"/>
</dbReference>
<dbReference type="Proteomes" id="UP000321832">
    <property type="component" value="Unassembled WGS sequence"/>
</dbReference>
<comment type="caution">
    <text evidence="2">The sequence shown here is derived from an EMBL/GenBank/DDBJ whole genome shotgun (WGS) entry which is preliminary data.</text>
</comment>
<keyword evidence="1" id="KW-0732">Signal</keyword>
<feature type="chain" id="PRO_5022918392" description="NHL repeat containing protein" evidence="1">
    <location>
        <begin position="23"/>
        <end position="324"/>
    </location>
</feature>
<evidence type="ECO:0008006" key="4">
    <source>
        <dbReference type="Google" id="ProtNLM"/>
    </source>
</evidence>
<dbReference type="Gene3D" id="2.120.10.30">
    <property type="entry name" value="TolB, C-terminal domain"/>
    <property type="match status" value="1"/>
</dbReference>
<dbReference type="AlphaFoldDB" id="A0A5C6TXE6"/>
<evidence type="ECO:0000313" key="3">
    <source>
        <dbReference type="Proteomes" id="UP000321832"/>
    </source>
</evidence>
<gene>
    <name evidence="2" type="ORF">FSC37_00845</name>
</gene>
<name>A0A5C6TXE6_9BURK</name>
<keyword evidence="3" id="KW-1185">Reference proteome</keyword>
<evidence type="ECO:0000256" key="1">
    <source>
        <dbReference type="SAM" id="SignalP"/>
    </source>
</evidence>
<proteinExistence type="predicted"/>
<protein>
    <recommendedName>
        <fullName evidence="4">NHL repeat containing protein</fullName>
    </recommendedName>
</protein>
<dbReference type="EMBL" id="VOPW01000001">
    <property type="protein sequence ID" value="TXC65203.1"/>
    <property type="molecule type" value="Genomic_DNA"/>
</dbReference>
<dbReference type="InterPro" id="IPR011042">
    <property type="entry name" value="6-blade_b-propeller_TolB-like"/>
</dbReference>
<evidence type="ECO:0000313" key="2">
    <source>
        <dbReference type="EMBL" id="TXC65203.1"/>
    </source>
</evidence>
<feature type="signal peptide" evidence="1">
    <location>
        <begin position="1"/>
        <end position="22"/>
    </location>
</feature>
<accession>A0A5C6TXE6</accession>
<organism evidence="2 3">
    <name type="scientific">Piscinibacter aquaticus</name>
    <dbReference type="NCBI Taxonomy" id="392597"/>
    <lineage>
        <taxon>Bacteria</taxon>
        <taxon>Pseudomonadati</taxon>
        <taxon>Pseudomonadota</taxon>
        <taxon>Betaproteobacteria</taxon>
        <taxon>Burkholderiales</taxon>
        <taxon>Sphaerotilaceae</taxon>
        <taxon>Piscinibacter</taxon>
    </lineage>
</organism>
<reference evidence="2 3" key="1">
    <citation type="submission" date="2019-08" db="EMBL/GenBank/DDBJ databases">
        <authorList>
            <person name="Khan S.A."/>
            <person name="Jeon C.O."/>
            <person name="Jeong S.E."/>
        </authorList>
    </citation>
    <scope>NUCLEOTIDE SEQUENCE [LARGE SCALE GENOMIC DNA]</scope>
    <source>
        <strain evidence="3">IMCC1728</strain>
    </source>
</reference>
<sequence length="324" mass="32812">MVMPMAAIMPLLRCATMGTVLAVLGACVTPTPAPPVASAPGGVSTLRPWRTLQGGFIAPPGAAFGLPARPGTGAFVKLLAPTAIALRGSDVLIADAGSGRLWREDMALNTLTPIAGAPVTPGTLVAIGPDLSAWVLDGITRRCCASRATGGCCRPRRAAPAAASVAGFALADGGATLLVVDDSLGQWVEFRGAGGLAQPRSLPSDVRSADGVAVAGDSVFVLDKARGAVHALRRDGTLLATLGEGELKQPQAVAADRFARVFVVDDAGRTVKLLVPGREAQVFGAEALGVQQIGGIAVDERFLAVSDRVGGAVVIHQLAGEARP</sequence>